<dbReference type="AlphaFoldDB" id="A0A1I6QL60"/>
<keyword evidence="5" id="KW-1185">Reference proteome</keyword>
<dbReference type="EMBL" id="FOZW01000002">
    <property type="protein sequence ID" value="SFS53237.1"/>
    <property type="molecule type" value="Genomic_DNA"/>
</dbReference>
<evidence type="ECO:0000259" key="3">
    <source>
        <dbReference type="SMART" id="SM00318"/>
    </source>
</evidence>
<gene>
    <name evidence="4" type="ORF">SAMN04488050_102149</name>
</gene>
<organism evidence="4 5">
    <name type="scientific">Alloyangia pacifica</name>
    <dbReference type="NCBI Taxonomy" id="311180"/>
    <lineage>
        <taxon>Bacteria</taxon>
        <taxon>Pseudomonadati</taxon>
        <taxon>Pseudomonadota</taxon>
        <taxon>Alphaproteobacteria</taxon>
        <taxon>Rhodobacterales</taxon>
        <taxon>Roseobacteraceae</taxon>
        <taxon>Alloyangia</taxon>
    </lineage>
</organism>
<dbReference type="InterPro" id="IPR035437">
    <property type="entry name" value="SNase_OB-fold_sf"/>
</dbReference>
<evidence type="ECO:0000313" key="4">
    <source>
        <dbReference type="EMBL" id="SFS53237.1"/>
    </source>
</evidence>
<sequence>MSDWIIDLLQGTKIWLASASEIVAPAWVFLSVAVAIGLSLFALLRQARLHRQSQANPWQGTKRGKRTSQLPRRRSAHRTWKEDLAIAAIAFAAAGVFAYGEVRNRLQPESLGKSVRVHRLGVRTTSVELTGVTTHVRDGDTIEVQGVPIRFGSLDCAELGTAEGERASERMRSLALNRALRCTLTGRKSYDREIGECTLSDGRSLANIMIAEGLCRRWR</sequence>
<evidence type="ECO:0000256" key="2">
    <source>
        <dbReference type="SAM" id="Phobius"/>
    </source>
</evidence>
<keyword evidence="2" id="KW-0812">Transmembrane</keyword>
<name>A0A1I6QL60_9RHOB</name>
<dbReference type="Proteomes" id="UP000199392">
    <property type="component" value="Unassembled WGS sequence"/>
</dbReference>
<reference evidence="5" key="1">
    <citation type="submission" date="2016-10" db="EMBL/GenBank/DDBJ databases">
        <authorList>
            <person name="Varghese N."/>
            <person name="Submissions S."/>
        </authorList>
    </citation>
    <scope>NUCLEOTIDE SEQUENCE [LARGE SCALE GENOMIC DNA]</scope>
    <source>
        <strain evidence="5">DSM 26894</strain>
    </source>
</reference>
<dbReference type="STRING" id="311180.SAMN04488050_102149"/>
<evidence type="ECO:0000313" key="5">
    <source>
        <dbReference type="Proteomes" id="UP000199392"/>
    </source>
</evidence>
<feature type="region of interest" description="Disordered" evidence="1">
    <location>
        <begin position="54"/>
        <end position="76"/>
    </location>
</feature>
<proteinExistence type="predicted"/>
<dbReference type="SUPFAM" id="SSF50199">
    <property type="entry name" value="Staphylococcal nuclease"/>
    <property type="match status" value="1"/>
</dbReference>
<protein>
    <recommendedName>
        <fullName evidence="3">TNase-like domain-containing protein</fullName>
    </recommendedName>
</protein>
<keyword evidence="2" id="KW-1133">Transmembrane helix</keyword>
<feature type="transmembrane region" description="Helical" evidence="2">
    <location>
        <begin position="22"/>
        <end position="44"/>
    </location>
</feature>
<dbReference type="InterPro" id="IPR016071">
    <property type="entry name" value="Staphylococal_nuclease_OB-fold"/>
</dbReference>
<keyword evidence="2" id="KW-0472">Membrane</keyword>
<evidence type="ECO:0000256" key="1">
    <source>
        <dbReference type="SAM" id="MobiDB-lite"/>
    </source>
</evidence>
<feature type="transmembrane region" description="Helical" evidence="2">
    <location>
        <begin position="83"/>
        <end position="100"/>
    </location>
</feature>
<accession>A0A1I6QL60</accession>
<feature type="domain" description="TNase-like" evidence="3">
    <location>
        <begin position="127"/>
        <end position="219"/>
    </location>
</feature>
<feature type="compositionally biased region" description="Basic residues" evidence="1">
    <location>
        <begin position="62"/>
        <end position="76"/>
    </location>
</feature>
<dbReference type="SMART" id="SM00318">
    <property type="entry name" value="SNc"/>
    <property type="match status" value="1"/>
</dbReference>
<dbReference type="Gene3D" id="2.40.50.90">
    <property type="match status" value="1"/>
</dbReference>